<protein>
    <recommendedName>
        <fullName evidence="2 5">Basal-body rod modification protein FlgD</fullName>
    </recommendedName>
</protein>
<evidence type="ECO:0000256" key="3">
    <source>
        <dbReference type="ARBA" id="ARBA00022795"/>
    </source>
</evidence>
<feature type="domain" description="FlgD Tudor-like" evidence="7">
    <location>
        <begin position="82"/>
        <end position="210"/>
    </location>
</feature>
<dbReference type="Pfam" id="PF03963">
    <property type="entry name" value="FlgD"/>
    <property type="match status" value="1"/>
</dbReference>
<keyword evidence="9" id="KW-1185">Reference proteome</keyword>
<proteinExistence type="inferred from homology"/>
<dbReference type="RefSeq" id="WP_137097992.1">
    <property type="nucleotide sequence ID" value="NZ_CP039865.1"/>
</dbReference>
<comment type="function">
    <text evidence="4 5">Required for flagellar hook formation. May act as a scaffolding protein.</text>
</comment>
<keyword evidence="3 5" id="KW-1005">Bacterial flagellum biogenesis</keyword>
<sequence>MTIASVTSAASTTSSTSSASVQLSTNFNTFLTMLTAQLRNQDPTAPMDANAFTQQLVQYSQVEQQLSTNSKLDKLLAAQAGSQTTTALGYLGRTVTYNSSLQNATSAGATWTFKTPAAGEYTLRVRDSSGVLVQEAKATIQAGNTSSYTWNGVRSDGAPTNAGVYSLELVNSSGSLVAVNNSGSVTAVDSSSGTTTVTVGGEAVPIANITGISV</sequence>
<evidence type="ECO:0000256" key="4">
    <source>
        <dbReference type="ARBA" id="ARBA00024746"/>
    </source>
</evidence>
<accession>A0A4D7QBY3</accession>
<evidence type="ECO:0000256" key="2">
    <source>
        <dbReference type="ARBA" id="ARBA00016013"/>
    </source>
</evidence>
<comment type="similarity">
    <text evidence="1 5">Belongs to the FlgD family.</text>
</comment>
<organism evidence="8 9">
    <name type="scientific">Phreatobacter aquaticus</name>
    <dbReference type="NCBI Taxonomy" id="2570229"/>
    <lineage>
        <taxon>Bacteria</taxon>
        <taxon>Pseudomonadati</taxon>
        <taxon>Pseudomonadota</taxon>
        <taxon>Alphaproteobacteria</taxon>
        <taxon>Hyphomicrobiales</taxon>
        <taxon>Phreatobacteraceae</taxon>
        <taxon>Phreatobacter</taxon>
    </lineage>
</organism>
<dbReference type="InterPro" id="IPR025963">
    <property type="entry name" value="FLgD_Tudor"/>
</dbReference>
<evidence type="ECO:0000313" key="9">
    <source>
        <dbReference type="Proteomes" id="UP000298588"/>
    </source>
</evidence>
<dbReference type="EMBL" id="CP039865">
    <property type="protein sequence ID" value="QCK84658.1"/>
    <property type="molecule type" value="Genomic_DNA"/>
</dbReference>
<dbReference type="Gene3D" id="2.30.30.910">
    <property type="match status" value="1"/>
</dbReference>
<reference evidence="8 9" key="1">
    <citation type="submission" date="2019-04" db="EMBL/GenBank/DDBJ databases">
        <title>Phreatobacter aquaticus sp. nov.</title>
        <authorList>
            <person name="Choi A."/>
            <person name="Baek K."/>
        </authorList>
    </citation>
    <scope>NUCLEOTIDE SEQUENCE [LARGE SCALE GENOMIC DNA]</scope>
    <source>
        <strain evidence="8 9">NMCR1094</strain>
    </source>
</reference>
<dbReference type="InterPro" id="IPR005648">
    <property type="entry name" value="FlgD"/>
</dbReference>
<evidence type="ECO:0000259" key="7">
    <source>
        <dbReference type="Pfam" id="PF13861"/>
    </source>
</evidence>
<dbReference type="Gene3D" id="2.60.40.4070">
    <property type="match status" value="1"/>
</dbReference>
<dbReference type="Pfam" id="PF13861">
    <property type="entry name" value="FLgD_tudor"/>
    <property type="match status" value="1"/>
</dbReference>
<evidence type="ECO:0000313" key="8">
    <source>
        <dbReference type="EMBL" id="QCK84658.1"/>
    </source>
</evidence>
<evidence type="ECO:0000256" key="5">
    <source>
        <dbReference type="RuleBase" id="RU362076"/>
    </source>
</evidence>
<dbReference type="OrthoDB" id="9785233at2"/>
<evidence type="ECO:0000259" key="6">
    <source>
        <dbReference type="Pfam" id="PF13860"/>
    </source>
</evidence>
<gene>
    <name evidence="8" type="ORF">E8L99_02090</name>
</gene>
<evidence type="ECO:0000256" key="1">
    <source>
        <dbReference type="ARBA" id="ARBA00010577"/>
    </source>
</evidence>
<dbReference type="Proteomes" id="UP000298588">
    <property type="component" value="Chromosome"/>
</dbReference>
<dbReference type="AlphaFoldDB" id="A0A4D7QBY3"/>
<feature type="domain" description="FlgD/Vpr Ig-like" evidence="6">
    <location>
        <begin position="106"/>
        <end position="174"/>
    </location>
</feature>
<dbReference type="GO" id="GO:0044781">
    <property type="term" value="P:bacterial-type flagellum organization"/>
    <property type="evidence" value="ECO:0007669"/>
    <property type="project" value="UniProtKB-UniRule"/>
</dbReference>
<dbReference type="Pfam" id="PF13860">
    <property type="entry name" value="FlgD_ig"/>
    <property type="match status" value="1"/>
</dbReference>
<name>A0A4D7QBY3_9HYPH</name>
<dbReference type="KEGG" id="paqt:E8L99_02090"/>
<dbReference type="InterPro" id="IPR025965">
    <property type="entry name" value="FlgD/Vpr_Ig-like"/>
</dbReference>